<accession>A0ABY9DDK8</accession>
<evidence type="ECO:0000313" key="3">
    <source>
        <dbReference type="Proteomes" id="UP001227230"/>
    </source>
</evidence>
<name>A0ABY9DDK8_VITVI</name>
<reference evidence="2 3" key="1">
    <citation type="journal article" date="2023" name="Hortic Res">
        <title>The complete reference genome for grapevine (Vitis vinifera L.) genetics and breeding.</title>
        <authorList>
            <person name="Shi X."/>
            <person name="Cao S."/>
            <person name="Wang X."/>
            <person name="Huang S."/>
            <person name="Wang Y."/>
            <person name="Liu Z."/>
            <person name="Liu W."/>
            <person name="Leng X."/>
            <person name="Peng Y."/>
            <person name="Wang N."/>
            <person name="Wang Y."/>
            <person name="Ma Z."/>
            <person name="Xu X."/>
            <person name="Zhang F."/>
            <person name="Xue H."/>
            <person name="Zhong H."/>
            <person name="Wang Y."/>
            <person name="Zhang K."/>
            <person name="Velt A."/>
            <person name="Avia K."/>
            <person name="Holtgrawe D."/>
            <person name="Grimplet J."/>
            <person name="Matus J.T."/>
            <person name="Ware D."/>
            <person name="Wu X."/>
            <person name="Wang H."/>
            <person name="Liu C."/>
            <person name="Fang Y."/>
            <person name="Rustenholz C."/>
            <person name="Cheng Z."/>
            <person name="Xiao H."/>
            <person name="Zhou Y."/>
        </authorList>
    </citation>
    <scope>NUCLEOTIDE SEQUENCE [LARGE SCALE GENOMIC DNA]</scope>
    <source>
        <strain evidence="3">cv. Pinot noir / PN40024</strain>
        <tissue evidence="2">Leaf</tissue>
    </source>
</reference>
<dbReference type="EMBL" id="CP126662">
    <property type="protein sequence ID" value="WKA05465.1"/>
    <property type="molecule type" value="Genomic_DNA"/>
</dbReference>
<dbReference type="InterPro" id="IPR043502">
    <property type="entry name" value="DNA/RNA_pol_sf"/>
</dbReference>
<dbReference type="PANTHER" id="PTHR43383">
    <property type="entry name" value="NODULIN 6"/>
    <property type="match status" value="1"/>
</dbReference>
<dbReference type="PANTHER" id="PTHR43383:SF2">
    <property type="entry name" value="AMIDOHYDROLASE 2 FAMILY PROTEIN"/>
    <property type="match status" value="1"/>
</dbReference>
<gene>
    <name evidence="2" type="ORF">VitviT2T_023429</name>
</gene>
<protein>
    <recommendedName>
        <fullName evidence="1">Reverse transcriptase Ty1/copia-type domain-containing protein</fullName>
    </recommendedName>
</protein>
<feature type="domain" description="Reverse transcriptase Ty1/copia-type" evidence="1">
    <location>
        <begin position="7"/>
        <end position="152"/>
    </location>
</feature>
<keyword evidence="3" id="KW-1185">Reference proteome</keyword>
<organism evidence="2 3">
    <name type="scientific">Vitis vinifera</name>
    <name type="common">Grape</name>
    <dbReference type="NCBI Taxonomy" id="29760"/>
    <lineage>
        <taxon>Eukaryota</taxon>
        <taxon>Viridiplantae</taxon>
        <taxon>Streptophyta</taxon>
        <taxon>Embryophyta</taxon>
        <taxon>Tracheophyta</taxon>
        <taxon>Spermatophyta</taxon>
        <taxon>Magnoliopsida</taxon>
        <taxon>eudicotyledons</taxon>
        <taxon>Gunneridae</taxon>
        <taxon>Pentapetalae</taxon>
        <taxon>rosids</taxon>
        <taxon>Vitales</taxon>
        <taxon>Vitaceae</taxon>
        <taxon>Viteae</taxon>
        <taxon>Vitis</taxon>
    </lineage>
</organism>
<evidence type="ECO:0000259" key="1">
    <source>
        <dbReference type="Pfam" id="PF07727"/>
    </source>
</evidence>
<evidence type="ECO:0000313" key="2">
    <source>
        <dbReference type="EMBL" id="WKA05465.1"/>
    </source>
</evidence>
<dbReference type="SUPFAM" id="SSF56672">
    <property type="entry name" value="DNA/RNA polymerases"/>
    <property type="match status" value="1"/>
</dbReference>
<dbReference type="InterPro" id="IPR013103">
    <property type="entry name" value="RVT_2"/>
</dbReference>
<proteinExistence type="predicted"/>
<dbReference type="Pfam" id="PF07727">
    <property type="entry name" value="RVT_2"/>
    <property type="match status" value="1"/>
</dbReference>
<sequence>MEKAPLVVKHSSIRMILALVADRNMELEQLDVKTAFLHGELQETVYMQQPEGFVKDKNKVWLLRKSLCGLKQSPRQWYKRVDEYMLYIGFTRSKFDSCVYIKFKNDQILAYLLLNVDDMLIASGNISEIEIMKLLLQAEFEMKDIGPAQKILLDGDN</sequence>
<dbReference type="Proteomes" id="UP001227230">
    <property type="component" value="Chromosome 15"/>
</dbReference>